<proteinExistence type="predicted"/>
<dbReference type="NCBIfam" id="TIGR02391">
    <property type="entry name" value="hypoth_ymh"/>
    <property type="match status" value="1"/>
</dbReference>
<protein>
    <submittedName>
        <fullName evidence="2">TIGR02391 family protein</fullName>
    </submittedName>
</protein>
<accession>A0AAU2JLF9</accession>
<evidence type="ECO:0000313" key="2">
    <source>
        <dbReference type="EMBL" id="WTU72611.1"/>
    </source>
</evidence>
<dbReference type="InterPro" id="IPR012654">
    <property type="entry name" value="CHP02391"/>
</dbReference>
<dbReference type="Pfam" id="PF09509">
    <property type="entry name" value="Hypoth_Ymh"/>
    <property type="match status" value="1"/>
</dbReference>
<organism evidence="2">
    <name type="scientific">Streptomyces sp. NBC_00049</name>
    <dbReference type="NCBI Taxonomy" id="2903617"/>
    <lineage>
        <taxon>Bacteria</taxon>
        <taxon>Bacillati</taxon>
        <taxon>Actinomycetota</taxon>
        <taxon>Actinomycetes</taxon>
        <taxon>Kitasatosporales</taxon>
        <taxon>Streptomycetaceae</taxon>
        <taxon>Streptomyces</taxon>
    </lineage>
</organism>
<reference evidence="2" key="1">
    <citation type="submission" date="2022-10" db="EMBL/GenBank/DDBJ databases">
        <title>The complete genomes of actinobacterial strains from the NBC collection.</title>
        <authorList>
            <person name="Joergensen T.S."/>
            <person name="Alvarez Arevalo M."/>
            <person name="Sterndorff E.B."/>
            <person name="Faurdal D."/>
            <person name="Vuksanovic O."/>
            <person name="Mourched A.-S."/>
            <person name="Charusanti P."/>
            <person name="Shaw S."/>
            <person name="Blin K."/>
            <person name="Weber T."/>
        </authorList>
    </citation>
    <scope>NUCLEOTIDE SEQUENCE</scope>
    <source>
        <strain evidence="2">NBC_00049</strain>
    </source>
</reference>
<sequence>MNTRISGPVPVESLRTLPTPELALILLKNLADQGQDFATQNVFAGARMAIGEEVDKTALLDRLADAWAWLESRALIGYTHRQREGFQRLTKEGRELAADPGALRKLEAVERLAGPMHLALEGHVRTNFHLGEYETACFAAMKAVEVAVRDASGMDNSMIGVKLMRAAFQPHTQNGKPGGSLADHEAEGGEQDAMAALFAGAIGAFKNPASHRTVHFDDPMEAAEIIQLADLLLRLVERAKQRPEP</sequence>
<feature type="domain" description="Conserved hypothetical protein CHP02391" evidence="1">
    <location>
        <begin position="116"/>
        <end position="235"/>
    </location>
</feature>
<dbReference type="AlphaFoldDB" id="A0AAU2JLF9"/>
<evidence type="ECO:0000259" key="1">
    <source>
        <dbReference type="Pfam" id="PF09509"/>
    </source>
</evidence>
<name>A0AAU2JLF9_9ACTN</name>
<gene>
    <name evidence="2" type="ORF">OG327_04230</name>
</gene>
<dbReference type="EMBL" id="CP108264">
    <property type="protein sequence ID" value="WTU72611.1"/>
    <property type="molecule type" value="Genomic_DNA"/>
</dbReference>